<feature type="transmembrane region" description="Helical" evidence="1">
    <location>
        <begin position="64"/>
        <end position="92"/>
    </location>
</feature>
<dbReference type="EMBL" id="CP144914">
    <property type="protein sequence ID" value="WWD78521.1"/>
    <property type="molecule type" value="Genomic_DNA"/>
</dbReference>
<dbReference type="Gene3D" id="3.60.21.10">
    <property type="match status" value="1"/>
</dbReference>
<dbReference type="InterPro" id="IPR029052">
    <property type="entry name" value="Metallo-depent_PP-like"/>
</dbReference>
<dbReference type="InterPro" id="IPR051158">
    <property type="entry name" value="Metallophosphoesterase_sf"/>
</dbReference>
<dbReference type="CDD" id="cd07385">
    <property type="entry name" value="MPP_YkuE_C"/>
    <property type="match status" value="1"/>
</dbReference>
<dbReference type="Proteomes" id="UP000321816">
    <property type="component" value="Chromosome"/>
</dbReference>
<feature type="transmembrane region" description="Helical" evidence="1">
    <location>
        <begin position="7"/>
        <end position="27"/>
    </location>
</feature>
<dbReference type="Pfam" id="PF00149">
    <property type="entry name" value="Metallophos"/>
    <property type="match status" value="1"/>
</dbReference>
<dbReference type="PANTHER" id="PTHR31302">
    <property type="entry name" value="TRANSMEMBRANE PROTEIN WITH METALLOPHOSPHOESTERASE DOMAIN-RELATED"/>
    <property type="match status" value="1"/>
</dbReference>
<keyword evidence="4" id="KW-1185">Reference proteome</keyword>
<keyword evidence="1" id="KW-1133">Transmembrane helix</keyword>
<evidence type="ECO:0000313" key="4">
    <source>
        <dbReference type="Proteomes" id="UP000321816"/>
    </source>
</evidence>
<dbReference type="PANTHER" id="PTHR31302:SF0">
    <property type="entry name" value="TRANSMEMBRANE PROTEIN WITH METALLOPHOSPHOESTERASE DOMAIN"/>
    <property type="match status" value="1"/>
</dbReference>
<sequence>MKWKYFTYTLLTLGIYTGLHLYIAWILSFILPIPYFIIAIFVNLFAYIYIGGIKIPALKTAGSLWFACLPFFLIIFPAVHLLVFLLAVIFPFSNVVNGAAIAAGVLFIVYWGFGLYYAYTPVIRKYTIYLDRVSAPFSFAVASDMHFGGLSGSRHVKNLVKHVNPLDADVIFLCGDIVDDDPEIFKNKNQHLLLSELKSTSGIFAVTGNHEYYGNQISRLSKILEDSGIRLLEDETVHVENIGWIIGRKDKTSKQRKSVRELIPDNARPAIVLDHQPVSLDEIEQAGADISLSGHTHRGQIWPFHLITSRIFKLDWGYRRFGNLHAFVSSGFGFWGPPIRIGSQSEIMFVRVLQK</sequence>
<reference evidence="3 4" key="1">
    <citation type="submission" date="2024-01" db="EMBL/GenBank/DDBJ databases">
        <title>Complete Genome Sequence of Alkalicoccus halolimnae BZ-SZ-XJ29T, a Moderately Halophilic Bacterium Isolated from a Salt Lake.</title>
        <authorList>
            <person name="Zhao B."/>
        </authorList>
    </citation>
    <scope>NUCLEOTIDE SEQUENCE [LARGE SCALE GENOMIC DNA]</scope>
    <source>
        <strain evidence="3 4">BZ-SZ-XJ29</strain>
    </source>
</reference>
<evidence type="ECO:0000259" key="2">
    <source>
        <dbReference type="Pfam" id="PF00149"/>
    </source>
</evidence>
<name>A0AAJ8N1M2_9BACI</name>
<feature type="domain" description="Calcineurin-like phosphoesterase" evidence="2">
    <location>
        <begin position="138"/>
        <end position="298"/>
    </location>
</feature>
<evidence type="ECO:0000313" key="3">
    <source>
        <dbReference type="EMBL" id="WWD78521.1"/>
    </source>
</evidence>
<dbReference type="InterPro" id="IPR004843">
    <property type="entry name" value="Calcineurin-like_PHP"/>
</dbReference>
<keyword evidence="1" id="KW-0472">Membrane</keyword>
<accession>A0AAJ8N1M2</accession>
<organism evidence="3 4">
    <name type="scientific">Alkalicoccus halolimnae</name>
    <dbReference type="NCBI Taxonomy" id="1667239"/>
    <lineage>
        <taxon>Bacteria</taxon>
        <taxon>Bacillati</taxon>
        <taxon>Bacillota</taxon>
        <taxon>Bacilli</taxon>
        <taxon>Bacillales</taxon>
        <taxon>Bacillaceae</taxon>
        <taxon>Alkalicoccus</taxon>
    </lineage>
</organism>
<dbReference type="AlphaFoldDB" id="A0AAJ8N1M2"/>
<dbReference type="KEGG" id="ahal:FTX54_008700"/>
<gene>
    <name evidence="3" type="ORF">FTX54_008700</name>
</gene>
<protein>
    <submittedName>
        <fullName evidence="3">Metallophosphoesterase</fullName>
    </submittedName>
</protein>
<feature type="transmembrane region" description="Helical" evidence="1">
    <location>
        <begin position="33"/>
        <end position="52"/>
    </location>
</feature>
<evidence type="ECO:0000256" key="1">
    <source>
        <dbReference type="SAM" id="Phobius"/>
    </source>
</evidence>
<keyword evidence="1" id="KW-0812">Transmembrane</keyword>
<dbReference type="SUPFAM" id="SSF56300">
    <property type="entry name" value="Metallo-dependent phosphatases"/>
    <property type="match status" value="1"/>
</dbReference>
<dbReference type="GO" id="GO:0016787">
    <property type="term" value="F:hydrolase activity"/>
    <property type="evidence" value="ECO:0007669"/>
    <property type="project" value="InterPro"/>
</dbReference>
<feature type="transmembrane region" description="Helical" evidence="1">
    <location>
        <begin position="98"/>
        <end position="119"/>
    </location>
</feature>
<dbReference type="RefSeq" id="WP_187254423.1">
    <property type="nucleotide sequence ID" value="NZ_CP144914.1"/>
</dbReference>
<proteinExistence type="predicted"/>